<dbReference type="GO" id="GO:0004521">
    <property type="term" value="F:RNA endonuclease activity"/>
    <property type="evidence" value="ECO:0007669"/>
    <property type="project" value="TreeGrafter"/>
</dbReference>
<dbReference type="GO" id="GO:0005743">
    <property type="term" value="C:mitochondrial inner membrane"/>
    <property type="evidence" value="ECO:0007669"/>
    <property type="project" value="TreeGrafter"/>
</dbReference>
<keyword evidence="3" id="KW-0378">Hydrolase</keyword>
<feature type="domain" description="ENPP1-3/EXOG-like endonuclease/phosphodiesterase" evidence="5">
    <location>
        <begin position="71"/>
        <end position="278"/>
    </location>
</feature>
<evidence type="ECO:0000256" key="2">
    <source>
        <dbReference type="ARBA" id="ARBA00022722"/>
    </source>
</evidence>
<dbReference type="InterPro" id="IPR001604">
    <property type="entry name" value="Endo_G_ENPP1-like_dom"/>
</dbReference>
<dbReference type="GO" id="GO:0000014">
    <property type="term" value="F:single-stranded DNA endodeoxyribonuclease activity"/>
    <property type="evidence" value="ECO:0007669"/>
    <property type="project" value="TreeGrafter"/>
</dbReference>
<proteinExistence type="inferred from homology"/>
<dbReference type="Gene3D" id="3.40.570.10">
    <property type="entry name" value="Extracellular Endonuclease, subunit A"/>
    <property type="match status" value="1"/>
</dbReference>
<reference evidence="7" key="2">
    <citation type="submission" date="2015-02" db="UniProtKB">
        <authorList>
            <consortium name="EnsemblMetazoa"/>
        </authorList>
    </citation>
    <scope>IDENTIFICATION</scope>
</reference>
<name>T1IK89_STRMM</name>
<evidence type="ECO:0000259" key="5">
    <source>
        <dbReference type="SMART" id="SM00477"/>
    </source>
</evidence>
<dbReference type="InterPro" id="IPR040255">
    <property type="entry name" value="Non-specific_endonuclease"/>
</dbReference>
<organism evidence="7 8">
    <name type="scientific">Strigamia maritima</name>
    <name type="common">European centipede</name>
    <name type="synonym">Geophilus maritimus</name>
    <dbReference type="NCBI Taxonomy" id="126957"/>
    <lineage>
        <taxon>Eukaryota</taxon>
        <taxon>Metazoa</taxon>
        <taxon>Ecdysozoa</taxon>
        <taxon>Arthropoda</taxon>
        <taxon>Myriapoda</taxon>
        <taxon>Chilopoda</taxon>
        <taxon>Pleurostigmophora</taxon>
        <taxon>Geophilomorpha</taxon>
        <taxon>Linotaeniidae</taxon>
        <taxon>Strigamia</taxon>
    </lineage>
</organism>
<dbReference type="GO" id="GO:0046872">
    <property type="term" value="F:metal ion binding"/>
    <property type="evidence" value="ECO:0007669"/>
    <property type="project" value="UniProtKB-KW"/>
</dbReference>
<dbReference type="GO" id="GO:0003676">
    <property type="term" value="F:nucleic acid binding"/>
    <property type="evidence" value="ECO:0007669"/>
    <property type="project" value="InterPro"/>
</dbReference>
<keyword evidence="4" id="KW-0479">Metal-binding</keyword>
<evidence type="ECO:0000313" key="8">
    <source>
        <dbReference type="Proteomes" id="UP000014500"/>
    </source>
</evidence>
<dbReference type="eggNOG" id="KOG3721">
    <property type="taxonomic scope" value="Eukaryota"/>
</dbReference>
<dbReference type="SUPFAM" id="SSF54060">
    <property type="entry name" value="His-Me finger endonucleases"/>
    <property type="match status" value="1"/>
</dbReference>
<dbReference type="SMART" id="SM00892">
    <property type="entry name" value="Endonuclease_NS"/>
    <property type="match status" value="1"/>
</dbReference>
<dbReference type="GO" id="GO:0005634">
    <property type="term" value="C:nucleus"/>
    <property type="evidence" value="ECO:0007669"/>
    <property type="project" value="TreeGrafter"/>
</dbReference>
<comment type="similarity">
    <text evidence="1">Belongs to the DNA/RNA non-specific endonuclease family.</text>
</comment>
<feature type="binding site" evidence="4">
    <location>
        <position position="169"/>
    </location>
    <ligand>
        <name>Mg(2+)</name>
        <dbReference type="ChEBI" id="CHEBI:18420"/>
        <note>catalytic</note>
    </ligand>
</feature>
<dbReference type="GO" id="GO:0006309">
    <property type="term" value="P:apoptotic DNA fragmentation"/>
    <property type="evidence" value="ECO:0007669"/>
    <property type="project" value="TreeGrafter"/>
</dbReference>
<keyword evidence="3" id="KW-0255">Endonuclease</keyword>
<keyword evidence="8" id="KW-1185">Reference proteome</keyword>
<dbReference type="InterPro" id="IPR044929">
    <property type="entry name" value="DNA/RNA_non-sp_Endonuclease_sf"/>
</dbReference>
<evidence type="ECO:0000313" key="7">
    <source>
        <dbReference type="EnsemblMetazoa" id="SMAR001328-PA"/>
    </source>
</evidence>
<dbReference type="InterPro" id="IPR044925">
    <property type="entry name" value="His-Me_finger_sf"/>
</dbReference>
<dbReference type="STRING" id="126957.T1IK89"/>
<feature type="domain" description="DNA/RNA non-specific endonuclease/pyrophosphatase/phosphodiesterase" evidence="6">
    <location>
        <begin position="70"/>
        <end position="278"/>
    </location>
</feature>
<keyword evidence="2" id="KW-0540">Nuclease</keyword>
<dbReference type="PANTHER" id="PTHR13966">
    <property type="entry name" value="ENDONUCLEASE RELATED"/>
    <property type="match status" value="1"/>
</dbReference>
<protein>
    <recommendedName>
        <fullName evidence="9">DNA/RNA non-specific endonuclease domain-containing protein</fullName>
    </recommendedName>
</protein>
<evidence type="ECO:0008006" key="9">
    <source>
        <dbReference type="Google" id="ProtNLM"/>
    </source>
</evidence>
<dbReference type="EnsemblMetazoa" id="SMAR001328-RA">
    <property type="protein sequence ID" value="SMAR001328-PA"/>
    <property type="gene ID" value="SMAR001328"/>
</dbReference>
<accession>T1IK89</accession>
<dbReference type="Pfam" id="PF01223">
    <property type="entry name" value="Endonuclease_NS"/>
    <property type="match status" value="1"/>
</dbReference>
<evidence type="ECO:0000256" key="1">
    <source>
        <dbReference type="ARBA" id="ARBA00010052"/>
    </source>
</evidence>
<dbReference type="AlphaFoldDB" id="T1IK89"/>
<reference evidence="8" key="1">
    <citation type="submission" date="2011-05" db="EMBL/GenBank/DDBJ databases">
        <authorList>
            <person name="Richards S.R."/>
            <person name="Qu J."/>
            <person name="Jiang H."/>
            <person name="Jhangiani S.N."/>
            <person name="Agravi P."/>
            <person name="Goodspeed R."/>
            <person name="Gross S."/>
            <person name="Mandapat C."/>
            <person name="Jackson L."/>
            <person name="Mathew T."/>
            <person name="Pu L."/>
            <person name="Thornton R."/>
            <person name="Saada N."/>
            <person name="Wilczek-Boney K.B."/>
            <person name="Lee S."/>
            <person name="Kovar C."/>
            <person name="Wu Y."/>
            <person name="Scherer S.E."/>
            <person name="Worley K.C."/>
            <person name="Muzny D.M."/>
            <person name="Gibbs R."/>
        </authorList>
    </citation>
    <scope>NUCLEOTIDE SEQUENCE</scope>
    <source>
        <strain evidence="8">Brora</strain>
    </source>
</reference>
<evidence type="ECO:0000256" key="3">
    <source>
        <dbReference type="ARBA" id="ARBA00022759"/>
    </source>
</evidence>
<dbReference type="Proteomes" id="UP000014500">
    <property type="component" value="Unassembled WGS sequence"/>
</dbReference>
<dbReference type="HOGENOM" id="CLU_055174_0_0_1"/>
<sequence length="321" mass="37742">MAYLRIFCTTTAGIGYFFGSTMNPLRKNSLFKVKAAKNPEIKPGSENYQNPHLGSRFAKYGMPQRDVILRFKSFQTSYDNRNRMPNWTLEHLNREKLGKLDNTKGCRIDVSVRVDPKVNKDFQSDKIDFAQRDIFRVTLVDFRNYAHSMRTVYDCHYRTNTAPQDSRFNIGVWNDLNSYCRFLAGGYADVYIYSGPVFEPISPIRMQYQVSAFNHLAYPTHYYKIIIGRKEKDVFHIGCYLLPNRAIDPNQELTEFRVPLSVIEEKSGFKLFKDGFKLPEILADFKDYRRRREEYMPSDPRSQYEIVEEAEDFEVEQNGYD</sequence>
<dbReference type="InterPro" id="IPR020821">
    <property type="entry name" value="ENPP1-3/EXOG-like_nuc-like"/>
</dbReference>
<dbReference type="PANTHER" id="PTHR13966:SF5">
    <property type="entry name" value="ENDONUCLEASE G, MITOCHONDRIAL"/>
    <property type="match status" value="1"/>
</dbReference>
<dbReference type="SMART" id="SM00477">
    <property type="entry name" value="NUC"/>
    <property type="match status" value="1"/>
</dbReference>
<evidence type="ECO:0000259" key="6">
    <source>
        <dbReference type="SMART" id="SM00892"/>
    </source>
</evidence>
<dbReference type="EMBL" id="JH430443">
    <property type="status" value="NOT_ANNOTATED_CDS"/>
    <property type="molecule type" value="Genomic_DNA"/>
</dbReference>
<dbReference type="PhylomeDB" id="T1IK89"/>
<evidence type="ECO:0000256" key="4">
    <source>
        <dbReference type="PIRSR" id="PIRSR640255-2"/>
    </source>
</evidence>